<evidence type="ECO:0000313" key="8">
    <source>
        <dbReference type="Proteomes" id="UP001161390"/>
    </source>
</evidence>
<organism evidence="7 8">
    <name type="scientific">Algimonas porphyrae</name>
    <dbReference type="NCBI Taxonomy" id="1128113"/>
    <lineage>
        <taxon>Bacteria</taxon>
        <taxon>Pseudomonadati</taxon>
        <taxon>Pseudomonadota</taxon>
        <taxon>Alphaproteobacteria</taxon>
        <taxon>Maricaulales</taxon>
        <taxon>Robiginitomaculaceae</taxon>
        <taxon>Algimonas</taxon>
    </lineage>
</organism>
<keyword evidence="8" id="KW-1185">Reference proteome</keyword>
<comment type="caution">
    <text evidence="7">The sequence shown here is derived from an EMBL/GenBank/DDBJ whole genome shotgun (WGS) entry which is preliminary data.</text>
</comment>
<evidence type="ECO:0000313" key="7">
    <source>
        <dbReference type="EMBL" id="GLQ20682.1"/>
    </source>
</evidence>
<dbReference type="InterPro" id="IPR036388">
    <property type="entry name" value="WH-like_DNA-bd_sf"/>
</dbReference>
<keyword evidence="6" id="KW-0804">Transcription</keyword>
<dbReference type="InterPro" id="IPR043135">
    <property type="entry name" value="Fur_C"/>
</dbReference>
<keyword evidence="4" id="KW-0805">Transcription regulation</keyword>
<dbReference type="Gene3D" id="1.10.10.10">
    <property type="entry name" value="Winged helix-like DNA-binding domain superfamily/Winged helix DNA-binding domain"/>
    <property type="match status" value="1"/>
</dbReference>
<dbReference type="EMBL" id="BSNJ01000003">
    <property type="protein sequence ID" value="GLQ20682.1"/>
    <property type="molecule type" value="Genomic_DNA"/>
</dbReference>
<dbReference type="InterPro" id="IPR036390">
    <property type="entry name" value="WH_DNA-bd_sf"/>
</dbReference>
<evidence type="ECO:0000256" key="1">
    <source>
        <dbReference type="ARBA" id="ARBA00007957"/>
    </source>
</evidence>
<dbReference type="SUPFAM" id="SSF46785">
    <property type="entry name" value="Winged helix' DNA-binding domain"/>
    <property type="match status" value="1"/>
</dbReference>
<dbReference type="Gene3D" id="3.30.1490.190">
    <property type="match status" value="1"/>
</dbReference>
<dbReference type="PANTHER" id="PTHR33202">
    <property type="entry name" value="ZINC UPTAKE REGULATION PROTEIN"/>
    <property type="match status" value="1"/>
</dbReference>
<protein>
    <submittedName>
        <fullName evidence="7">Fur family transcriptional regulator</fullName>
    </submittedName>
</protein>
<reference evidence="7" key="1">
    <citation type="journal article" date="2014" name="Int. J. Syst. Evol. Microbiol.">
        <title>Complete genome of a new Firmicutes species belonging to the dominant human colonic microbiota ('Ruminococcus bicirculans') reveals two chromosomes and a selective capacity to utilize plant glucans.</title>
        <authorList>
            <consortium name="NISC Comparative Sequencing Program"/>
            <person name="Wegmann U."/>
            <person name="Louis P."/>
            <person name="Goesmann A."/>
            <person name="Henrissat B."/>
            <person name="Duncan S.H."/>
            <person name="Flint H.J."/>
        </authorList>
    </citation>
    <scope>NUCLEOTIDE SEQUENCE</scope>
    <source>
        <strain evidence="7">NBRC 108216</strain>
    </source>
</reference>
<evidence type="ECO:0000256" key="4">
    <source>
        <dbReference type="ARBA" id="ARBA00023015"/>
    </source>
</evidence>
<evidence type="ECO:0000256" key="5">
    <source>
        <dbReference type="ARBA" id="ARBA00023125"/>
    </source>
</evidence>
<dbReference type="InterPro" id="IPR002481">
    <property type="entry name" value="FUR"/>
</dbReference>
<comment type="similarity">
    <text evidence="1">Belongs to the Fur family.</text>
</comment>
<keyword evidence="3" id="KW-0862">Zinc</keyword>
<evidence type="ECO:0000256" key="6">
    <source>
        <dbReference type="ARBA" id="ARBA00023163"/>
    </source>
</evidence>
<keyword evidence="2" id="KW-0678">Repressor</keyword>
<evidence type="ECO:0000256" key="3">
    <source>
        <dbReference type="ARBA" id="ARBA00022833"/>
    </source>
</evidence>
<name>A0ABQ5V0S0_9PROT</name>
<dbReference type="Pfam" id="PF01475">
    <property type="entry name" value="FUR"/>
    <property type="match status" value="1"/>
</dbReference>
<proteinExistence type="inferred from homology"/>
<dbReference type="Proteomes" id="UP001161390">
    <property type="component" value="Unassembled WGS sequence"/>
</dbReference>
<gene>
    <name evidence="7" type="primary">zur</name>
    <name evidence="7" type="ORF">GCM10007854_16370</name>
</gene>
<keyword evidence="5" id="KW-0238">DNA-binding</keyword>
<sequence>MPFAIRAHIPYLCAMGTANMTDRLAAARALCEASGERFTPLREHVLELVIADGGAVKAYDLLDQLKPERGSPKPPTVYRALDFLSRLGLVHRVEALNAFIACDHSHEGDLAEFFICEACSHVEERHAHDHADCKPDGFEITRSVIEHYGTCADCRAAA</sequence>
<evidence type="ECO:0000256" key="2">
    <source>
        <dbReference type="ARBA" id="ARBA00022491"/>
    </source>
</evidence>
<accession>A0ABQ5V0S0</accession>
<reference evidence="7" key="2">
    <citation type="submission" date="2023-01" db="EMBL/GenBank/DDBJ databases">
        <title>Draft genome sequence of Algimonas porphyrae strain NBRC 108216.</title>
        <authorList>
            <person name="Sun Q."/>
            <person name="Mori K."/>
        </authorList>
    </citation>
    <scope>NUCLEOTIDE SEQUENCE</scope>
    <source>
        <strain evidence="7">NBRC 108216</strain>
    </source>
</reference>
<dbReference type="PANTHER" id="PTHR33202:SF6">
    <property type="entry name" value="ZINC UPTAKE REGULATION PROTEIN"/>
    <property type="match status" value="1"/>
</dbReference>